<feature type="signal peptide" evidence="1">
    <location>
        <begin position="1"/>
        <end position="20"/>
    </location>
</feature>
<evidence type="ECO:0000313" key="2">
    <source>
        <dbReference type="EMBL" id="CAH0388086.1"/>
    </source>
</evidence>
<protein>
    <submittedName>
        <fullName evidence="2">Uncharacterized protein</fullName>
    </submittedName>
</protein>
<keyword evidence="1" id="KW-0732">Signal</keyword>
<dbReference type="Proteomes" id="UP001152759">
    <property type="component" value="Chromosome 4"/>
</dbReference>
<sequence>MSLVIILMAVSFNMIGPTSCTYRELLPTDMEECHEMKEICKNKGGYIIGGERVLPIMRVHVQEEMEDWERECGCSISPEVYSYLQTHHYDVDGFQFSVYDDLPGIRAWLEENNIKFLPGINMEKCHKFCYKYGGYIIGGLQLPTIYILHGREDTNNGAPECECRLNSGVEFYLENEGYNVNSFKLSVYDGLPGIRKWLKENKIKIRPRFKFKY</sequence>
<proteinExistence type="predicted"/>
<gene>
    <name evidence="2" type="ORF">BEMITA_LOCUS7028</name>
</gene>
<feature type="chain" id="PRO_5040353522" evidence="1">
    <location>
        <begin position="21"/>
        <end position="213"/>
    </location>
</feature>
<keyword evidence="3" id="KW-1185">Reference proteome</keyword>
<evidence type="ECO:0000313" key="3">
    <source>
        <dbReference type="Proteomes" id="UP001152759"/>
    </source>
</evidence>
<dbReference type="KEGG" id="btab:109033452"/>
<accession>A0A9P0F1L3</accession>
<dbReference type="EMBL" id="OU963865">
    <property type="protein sequence ID" value="CAH0388086.1"/>
    <property type="molecule type" value="Genomic_DNA"/>
</dbReference>
<reference evidence="2" key="1">
    <citation type="submission" date="2021-12" db="EMBL/GenBank/DDBJ databases">
        <authorList>
            <person name="King R."/>
        </authorList>
    </citation>
    <scope>NUCLEOTIDE SEQUENCE</scope>
</reference>
<organism evidence="2 3">
    <name type="scientific">Bemisia tabaci</name>
    <name type="common">Sweetpotato whitefly</name>
    <name type="synonym">Aleurodes tabaci</name>
    <dbReference type="NCBI Taxonomy" id="7038"/>
    <lineage>
        <taxon>Eukaryota</taxon>
        <taxon>Metazoa</taxon>
        <taxon>Ecdysozoa</taxon>
        <taxon>Arthropoda</taxon>
        <taxon>Hexapoda</taxon>
        <taxon>Insecta</taxon>
        <taxon>Pterygota</taxon>
        <taxon>Neoptera</taxon>
        <taxon>Paraneoptera</taxon>
        <taxon>Hemiptera</taxon>
        <taxon>Sternorrhyncha</taxon>
        <taxon>Aleyrodoidea</taxon>
        <taxon>Aleyrodidae</taxon>
        <taxon>Aleyrodinae</taxon>
        <taxon>Bemisia</taxon>
    </lineage>
</organism>
<evidence type="ECO:0000256" key="1">
    <source>
        <dbReference type="SAM" id="SignalP"/>
    </source>
</evidence>
<name>A0A9P0F1L3_BEMTA</name>
<dbReference type="AlphaFoldDB" id="A0A9P0F1L3"/>